<dbReference type="PRINTS" id="PR00080">
    <property type="entry name" value="SDRFAMILY"/>
</dbReference>
<dbReference type="GO" id="GO:0016616">
    <property type="term" value="F:oxidoreductase activity, acting on the CH-OH group of donors, NAD or NADP as acceptor"/>
    <property type="evidence" value="ECO:0007669"/>
    <property type="project" value="UniProtKB-ARBA"/>
</dbReference>
<evidence type="ECO:0000313" key="4">
    <source>
        <dbReference type="EMBL" id="KFA68293.1"/>
    </source>
</evidence>
<sequence>MTSLQGKVVLLTGASMGIGAAIAEHLAQAGAHLALLARSEDKLSALAKVLTSKHSQCKAIYIPTDIGKHDAVDKAVASTVEQLGSIDILINNAGLALGTPAIFPHLKIEDVITMNNTNINGMMFVTHCVLNRSMLARKAGTILNITSTTALEVPPFPGETVYHANKACQEGFTNALRNELNETNIRVLALRPGAVDNHFHHQRVGYDEELHDSFFEGMKPLQSEEVAEAAVFMLSQPFNRSIKALDVVSTGRSHPDNCFRYLANTLCSSTVSKRL</sequence>
<dbReference type="PANTHER" id="PTHR42901">
    <property type="entry name" value="ALCOHOL DEHYDROGENASE"/>
    <property type="match status" value="1"/>
</dbReference>
<dbReference type="Gene3D" id="3.40.50.720">
    <property type="entry name" value="NAD(P)-binding Rossmann-like Domain"/>
    <property type="match status" value="1"/>
</dbReference>
<dbReference type="EMBL" id="KL659944">
    <property type="protein sequence ID" value="KFA68293.1"/>
    <property type="molecule type" value="Genomic_DNA"/>
</dbReference>
<proteinExistence type="inferred from homology"/>
<dbReference type="HOGENOM" id="CLU_010194_2_10_1"/>
<dbReference type="Proteomes" id="UP000028524">
    <property type="component" value="Unassembled WGS sequence"/>
</dbReference>
<dbReference type="InParanoid" id="A0A084QWF8"/>
<dbReference type="Pfam" id="PF00106">
    <property type="entry name" value="adh_short"/>
    <property type="match status" value="1"/>
</dbReference>
<dbReference type="STRING" id="1283841.A0A084QWF8"/>
<reference evidence="4 5" key="1">
    <citation type="journal article" date="2014" name="BMC Genomics">
        <title>Comparative genome sequencing reveals chemotype-specific gene clusters in the toxigenic black mold Stachybotrys.</title>
        <authorList>
            <person name="Semeiks J."/>
            <person name="Borek D."/>
            <person name="Otwinowski Z."/>
            <person name="Grishin N.V."/>
        </authorList>
    </citation>
    <scope>NUCLEOTIDE SEQUENCE [LARGE SCALE GENOMIC DNA]</scope>
    <source>
        <strain evidence="4 5">IBT 40285</strain>
    </source>
</reference>
<dbReference type="OrthoDB" id="1933717at2759"/>
<evidence type="ECO:0000256" key="2">
    <source>
        <dbReference type="ARBA" id="ARBA00023002"/>
    </source>
</evidence>
<evidence type="ECO:0000256" key="1">
    <source>
        <dbReference type="ARBA" id="ARBA00006484"/>
    </source>
</evidence>
<dbReference type="InterPro" id="IPR036291">
    <property type="entry name" value="NAD(P)-bd_dom_sf"/>
</dbReference>
<comment type="similarity">
    <text evidence="1 3">Belongs to the short-chain dehydrogenases/reductases (SDR) family.</text>
</comment>
<protein>
    <submittedName>
        <fullName evidence="4">Uncharacterized protein</fullName>
    </submittedName>
</protein>
<dbReference type="AlphaFoldDB" id="A0A084QWF8"/>
<organism evidence="4 5">
    <name type="scientific">Stachybotrys chlorohalonatus (strain IBT 40285)</name>
    <dbReference type="NCBI Taxonomy" id="1283841"/>
    <lineage>
        <taxon>Eukaryota</taxon>
        <taxon>Fungi</taxon>
        <taxon>Dikarya</taxon>
        <taxon>Ascomycota</taxon>
        <taxon>Pezizomycotina</taxon>
        <taxon>Sordariomycetes</taxon>
        <taxon>Hypocreomycetidae</taxon>
        <taxon>Hypocreales</taxon>
        <taxon>Stachybotryaceae</taxon>
        <taxon>Stachybotrys</taxon>
    </lineage>
</organism>
<evidence type="ECO:0000313" key="5">
    <source>
        <dbReference type="Proteomes" id="UP000028524"/>
    </source>
</evidence>
<dbReference type="FunFam" id="3.40.50.720:FF:000047">
    <property type="entry name" value="NADP-dependent L-serine/L-allo-threonine dehydrogenase"/>
    <property type="match status" value="1"/>
</dbReference>
<dbReference type="PANTHER" id="PTHR42901:SF1">
    <property type="entry name" value="ALCOHOL DEHYDROGENASE"/>
    <property type="match status" value="1"/>
</dbReference>
<name>A0A084QWF8_STAC4</name>
<keyword evidence="5" id="KW-1185">Reference proteome</keyword>
<accession>A0A084QWF8</accession>
<dbReference type="SUPFAM" id="SSF51735">
    <property type="entry name" value="NAD(P)-binding Rossmann-fold domains"/>
    <property type="match status" value="1"/>
</dbReference>
<dbReference type="OMA" id="HANKACQ"/>
<evidence type="ECO:0000256" key="3">
    <source>
        <dbReference type="RuleBase" id="RU000363"/>
    </source>
</evidence>
<dbReference type="InterPro" id="IPR002347">
    <property type="entry name" value="SDR_fam"/>
</dbReference>
<gene>
    <name evidence="4" type="ORF">S40285_06640</name>
</gene>
<dbReference type="PRINTS" id="PR00081">
    <property type="entry name" value="GDHRDH"/>
</dbReference>
<keyword evidence="2" id="KW-0560">Oxidoreductase</keyword>